<gene>
    <name evidence="2" type="ORF">I8748_17575</name>
</gene>
<dbReference type="EMBL" id="JAECZC010000032">
    <property type="protein sequence ID" value="MBH8563971.1"/>
    <property type="molecule type" value="Genomic_DNA"/>
</dbReference>
<evidence type="ECO:0000313" key="3">
    <source>
        <dbReference type="Proteomes" id="UP000632766"/>
    </source>
</evidence>
<proteinExistence type="predicted"/>
<dbReference type="Proteomes" id="UP000632766">
    <property type="component" value="Unassembled WGS sequence"/>
</dbReference>
<keyword evidence="1" id="KW-0472">Membrane</keyword>
<feature type="transmembrane region" description="Helical" evidence="1">
    <location>
        <begin position="6"/>
        <end position="26"/>
    </location>
</feature>
<accession>A0A8J7LAE3</accession>
<dbReference type="AlphaFoldDB" id="A0A8J7LAE3"/>
<keyword evidence="1" id="KW-0812">Transmembrane</keyword>
<evidence type="ECO:0008006" key="4">
    <source>
        <dbReference type="Google" id="ProtNLM"/>
    </source>
</evidence>
<comment type="caution">
    <text evidence="2">The sequence shown here is derived from an EMBL/GenBank/DDBJ whole genome shotgun (WGS) entry which is preliminary data.</text>
</comment>
<protein>
    <recommendedName>
        <fullName evidence="4">Protein-S-isoprenylcysteine O-methyltransferase</fullName>
    </recommendedName>
</protein>
<dbReference type="Gene3D" id="1.20.120.1630">
    <property type="match status" value="1"/>
</dbReference>
<evidence type="ECO:0000313" key="2">
    <source>
        <dbReference type="EMBL" id="MBH8563971.1"/>
    </source>
</evidence>
<keyword evidence="1" id="KW-1133">Transmembrane helix</keyword>
<sequence>MAQVLLLQNWLCGLSYLLAFLSMYLVRVPQEEQMMIDTFGEQYQEYATRTGRVIPKFWQ</sequence>
<organism evidence="2 3">
    <name type="scientific">Amazonocrinis nigriterrae CENA67</name>
    <dbReference type="NCBI Taxonomy" id="2794033"/>
    <lineage>
        <taxon>Bacteria</taxon>
        <taxon>Bacillati</taxon>
        <taxon>Cyanobacteriota</taxon>
        <taxon>Cyanophyceae</taxon>
        <taxon>Nostocales</taxon>
        <taxon>Nostocaceae</taxon>
        <taxon>Amazonocrinis</taxon>
        <taxon>Amazonocrinis nigriterrae</taxon>
    </lineage>
</organism>
<evidence type="ECO:0000256" key="1">
    <source>
        <dbReference type="SAM" id="Phobius"/>
    </source>
</evidence>
<reference evidence="2 3" key="1">
    <citation type="journal article" date="2021" name="Int. J. Syst. Evol. Microbiol.">
        <title>Amazonocrinis nigriterrae gen. nov., sp. nov., Atlanticothrix silvestris gen. nov., sp. nov. and Dendronalium phyllosphericum gen. nov., sp. nov., nostocacean cyanobacteria from Brazilian environments.</title>
        <authorList>
            <person name="Alvarenga D.O."/>
            <person name="Andreote A.P.D."/>
            <person name="Branco L.H.Z."/>
            <person name="Delbaje E."/>
            <person name="Cruz R.B."/>
            <person name="Varani A.M."/>
            <person name="Fiore M.F."/>
        </authorList>
    </citation>
    <scope>NUCLEOTIDE SEQUENCE [LARGE SCALE GENOMIC DNA]</scope>
    <source>
        <strain evidence="2 3">CENA67</strain>
    </source>
</reference>
<name>A0A8J7LAE3_9NOST</name>
<keyword evidence="3" id="KW-1185">Reference proteome</keyword>